<organism evidence="3 4">
    <name type="scientific">Phytophthora nicotianae P1976</name>
    <dbReference type="NCBI Taxonomy" id="1317066"/>
    <lineage>
        <taxon>Eukaryota</taxon>
        <taxon>Sar</taxon>
        <taxon>Stramenopiles</taxon>
        <taxon>Oomycota</taxon>
        <taxon>Peronosporomycetes</taxon>
        <taxon>Peronosporales</taxon>
        <taxon>Peronosporaceae</taxon>
        <taxon>Phytophthora</taxon>
    </lineage>
</organism>
<reference evidence="3 4" key="1">
    <citation type="submission" date="2013-11" db="EMBL/GenBank/DDBJ databases">
        <title>The Genome Sequence of Phytophthora parasitica P1976.</title>
        <authorList>
            <consortium name="The Broad Institute Genomics Platform"/>
            <person name="Russ C."/>
            <person name="Tyler B."/>
            <person name="Panabieres F."/>
            <person name="Shan W."/>
            <person name="Tripathy S."/>
            <person name="Grunwald N."/>
            <person name="Machado M."/>
            <person name="Johnson C.S."/>
            <person name="Walker B."/>
            <person name="Young S."/>
            <person name="Zeng Q."/>
            <person name="Gargeya S."/>
            <person name="Fitzgerald M."/>
            <person name="Haas B."/>
            <person name="Abouelleil A."/>
            <person name="Allen A.W."/>
            <person name="Alvarado L."/>
            <person name="Arachchi H.M."/>
            <person name="Berlin A.M."/>
            <person name="Chapman S.B."/>
            <person name="Gainer-Dewar J."/>
            <person name="Goldberg J."/>
            <person name="Griggs A."/>
            <person name="Gujja S."/>
            <person name="Hansen M."/>
            <person name="Howarth C."/>
            <person name="Imamovic A."/>
            <person name="Ireland A."/>
            <person name="Larimer J."/>
            <person name="McCowan C."/>
            <person name="Murphy C."/>
            <person name="Pearson M."/>
            <person name="Poon T.W."/>
            <person name="Priest M."/>
            <person name="Roberts A."/>
            <person name="Saif S."/>
            <person name="Shea T."/>
            <person name="Sisk P."/>
            <person name="Sykes S."/>
            <person name="Wortman J."/>
            <person name="Nusbaum C."/>
            <person name="Birren B."/>
        </authorList>
    </citation>
    <scope>NUCLEOTIDE SEQUENCE [LARGE SCALE GENOMIC DNA]</scope>
    <source>
        <strain evidence="3 4">P1976</strain>
    </source>
</reference>
<name>A0A080ZR18_PHYNI</name>
<feature type="region of interest" description="Disordered" evidence="2">
    <location>
        <begin position="101"/>
        <end position="135"/>
    </location>
</feature>
<dbReference type="EMBL" id="ANJA01002587">
    <property type="protein sequence ID" value="ETO69079.1"/>
    <property type="molecule type" value="Genomic_DNA"/>
</dbReference>
<accession>A0A080ZR18</accession>
<keyword evidence="1" id="KW-0238">DNA-binding</keyword>
<protein>
    <submittedName>
        <fullName evidence="3">Uncharacterized protein</fullName>
    </submittedName>
</protein>
<evidence type="ECO:0000256" key="2">
    <source>
        <dbReference type="SAM" id="MobiDB-lite"/>
    </source>
</evidence>
<dbReference type="SUPFAM" id="SSF56672">
    <property type="entry name" value="DNA/RNA polymerases"/>
    <property type="match status" value="1"/>
</dbReference>
<dbReference type="Gene3D" id="1.10.150.130">
    <property type="match status" value="1"/>
</dbReference>
<dbReference type="InterPro" id="IPR052055">
    <property type="entry name" value="Hepadnavirus_pol/RT"/>
</dbReference>
<dbReference type="PANTHER" id="PTHR33050">
    <property type="entry name" value="REVERSE TRANSCRIPTASE DOMAIN-CONTAINING PROTEIN"/>
    <property type="match status" value="1"/>
</dbReference>
<feature type="compositionally biased region" description="Polar residues" evidence="2">
    <location>
        <begin position="124"/>
        <end position="133"/>
    </location>
</feature>
<evidence type="ECO:0000256" key="1">
    <source>
        <dbReference type="ARBA" id="ARBA00023125"/>
    </source>
</evidence>
<gene>
    <name evidence="3" type="ORF">F444_14244</name>
</gene>
<sequence length="828" mass="94303">MDTVAASEKGMNLWDLSSKNGYPTPLKVSGFGNLIRSKTALHKFGQHFYNGKTVDHALSDPTMARLLAYWINAKFSLFRNKDLSDELREATKVSTQFCRSDDKLASASRPRPTNAETNVRGHRTTSNTDSRNPTDVYAQLPLGEDGRKLCLKILSRPGCHCEQEERERYKIVMATLNKSRVLNQASVYENYQKNAVGLFPPPLRPNLINDVDADQIQFWSTFAEPNKWSLSDVVRLLRGQTAQSTRPQNHAGIYRVSKQVLRHLRKEQHEGRYLIVASRLLKLWPEIFISPAGAVDKATAATVDIRLINDYSIPPVHSINDFTDHESLPSISYNPPRDTANRIHFIASSHLVEHVLMMIGDVSGAFRHISIHADSVHVFAFVFEDLLVVDLSCGFGWCGSPAFYTLVGSIINAMYEHGNKLNRQFHGNVSFPPARAFLQCLQEKATACPKYCRRVLSASTLDDLRWFQAVLRHPARFNAIPIIHFADMSESRFHVFTDASGDGLYVLEPTLKRYIHQRFSTEDLTDTSIHVRKLRSAVLAALHWGPYRASESNTTSTHVQFHIDNTNAVAWANHRPSRHSVVKMHNRLLSLAEFQYNLVFTASHIADKLNMMADAGSRLLGLLRSQNDLANSTTTTYTRHWGQWCRFATRMNWMRWLTPENASKRLAYYATYCWIGGWNSHHIRNQHSTIKLKLASICWFHRRYKNLVLRTSPKLDLVLQSIKRLSAPRHKKQPLTPPFLRTLYLSLDMSKPRQHLLWGSVSIGYFFLLRRTEFLKTGKTRRLFGLKTINAFFSDDNGKMVARNAATSVTIVSKEKRTTSSAAVPGER</sequence>
<evidence type="ECO:0000313" key="3">
    <source>
        <dbReference type="EMBL" id="ETO69079.1"/>
    </source>
</evidence>
<dbReference type="GO" id="GO:0003677">
    <property type="term" value="F:DNA binding"/>
    <property type="evidence" value="ECO:0007669"/>
    <property type="project" value="UniProtKB-KW"/>
</dbReference>
<proteinExistence type="predicted"/>
<dbReference type="AlphaFoldDB" id="A0A080ZR18"/>
<dbReference type="Proteomes" id="UP000028582">
    <property type="component" value="Unassembled WGS sequence"/>
</dbReference>
<dbReference type="CDD" id="cd09275">
    <property type="entry name" value="RNase_HI_RT_DIRS1"/>
    <property type="match status" value="1"/>
</dbReference>
<evidence type="ECO:0000313" key="4">
    <source>
        <dbReference type="Proteomes" id="UP000028582"/>
    </source>
</evidence>
<comment type="caution">
    <text evidence="3">The sequence shown here is derived from an EMBL/GenBank/DDBJ whole genome shotgun (WGS) entry which is preliminary data.</text>
</comment>
<dbReference type="InterPro" id="IPR043502">
    <property type="entry name" value="DNA/RNA_pol_sf"/>
</dbReference>
<dbReference type="InterPro" id="IPR010998">
    <property type="entry name" value="Integrase_recombinase_N"/>
</dbReference>
<dbReference type="PANTHER" id="PTHR33050:SF7">
    <property type="entry name" value="RIBONUCLEASE H"/>
    <property type="match status" value="1"/>
</dbReference>